<dbReference type="InterPro" id="IPR035093">
    <property type="entry name" value="RelE/ParE_toxin_dom_sf"/>
</dbReference>
<dbReference type="Proteomes" id="UP000809243">
    <property type="component" value="Unassembled WGS sequence"/>
</dbReference>
<gene>
    <name evidence="1" type="ORF">JW744_01340</name>
</gene>
<feature type="non-terminal residue" evidence="1">
    <location>
        <position position="1"/>
    </location>
</feature>
<dbReference type="AlphaFoldDB" id="A0A938YQN7"/>
<name>A0A938YQN7_9ARCH</name>
<reference evidence="1" key="1">
    <citation type="submission" date="2021-01" db="EMBL/GenBank/DDBJ databases">
        <title>Active Sulfur Cycling in an Early Earth Analoge.</title>
        <authorList>
            <person name="Hahn C.R."/>
            <person name="Youssef N.H."/>
            <person name="Elshahed M."/>
        </authorList>
    </citation>
    <scope>NUCLEOTIDE SEQUENCE</scope>
    <source>
        <strain evidence="1">Zod_Metabat.1151</strain>
    </source>
</reference>
<organism evidence="1 2">
    <name type="scientific">Candidatus Iainarchaeum sp</name>
    <dbReference type="NCBI Taxonomy" id="3101447"/>
    <lineage>
        <taxon>Archaea</taxon>
        <taxon>Candidatus Iainarchaeota</taxon>
        <taxon>Candidatus Iainarchaeia</taxon>
        <taxon>Candidatus Iainarchaeales</taxon>
        <taxon>Candidatus Iainarchaeaceae</taxon>
        <taxon>Candidatus Iainarchaeum</taxon>
    </lineage>
</organism>
<sequence>FIKLKESPVPAEEFNVAKLSGSKGTYRVRIQRIRVIYDVCWKEKRIEILKVEKRKERTYK</sequence>
<dbReference type="Gene3D" id="3.30.2310.20">
    <property type="entry name" value="RelE-like"/>
    <property type="match status" value="1"/>
</dbReference>
<comment type="caution">
    <text evidence="1">The sequence shown here is derived from an EMBL/GenBank/DDBJ whole genome shotgun (WGS) entry which is preliminary data.</text>
</comment>
<dbReference type="SUPFAM" id="SSF143011">
    <property type="entry name" value="RelE-like"/>
    <property type="match status" value="1"/>
</dbReference>
<proteinExistence type="predicted"/>
<protein>
    <submittedName>
        <fullName evidence="1">Type II toxin-antitoxin system RelE/ParE family toxin</fullName>
    </submittedName>
</protein>
<evidence type="ECO:0000313" key="1">
    <source>
        <dbReference type="EMBL" id="MBN2067090.1"/>
    </source>
</evidence>
<dbReference type="EMBL" id="JAFGDB010000023">
    <property type="protein sequence ID" value="MBN2067090.1"/>
    <property type="molecule type" value="Genomic_DNA"/>
</dbReference>
<accession>A0A938YQN7</accession>
<evidence type="ECO:0000313" key="2">
    <source>
        <dbReference type="Proteomes" id="UP000809243"/>
    </source>
</evidence>